<evidence type="ECO:0000256" key="4">
    <source>
        <dbReference type="ARBA" id="ARBA00022989"/>
    </source>
</evidence>
<evidence type="ECO:0000256" key="7">
    <source>
        <dbReference type="SAM" id="Phobius"/>
    </source>
</evidence>
<proteinExistence type="inferred from homology"/>
<name>A0A429XU09_9BACI</name>
<keyword evidence="3 6" id="KW-0812">Transmembrane</keyword>
<accession>A0A429XU09</accession>
<feature type="transmembrane region" description="Helical" evidence="7">
    <location>
        <begin position="81"/>
        <end position="100"/>
    </location>
</feature>
<dbReference type="PANTHER" id="PTHR30561:SF7">
    <property type="entry name" value="GUANIDINIUM EFFLUX SYSTEM SUBUNIT GDNC-RELATED"/>
    <property type="match status" value="1"/>
</dbReference>
<feature type="transmembrane region" description="Helical" evidence="7">
    <location>
        <begin position="29"/>
        <end position="47"/>
    </location>
</feature>
<evidence type="ECO:0000256" key="6">
    <source>
        <dbReference type="RuleBase" id="RU003942"/>
    </source>
</evidence>
<dbReference type="Gene3D" id="1.10.3730.20">
    <property type="match status" value="1"/>
</dbReference>
<dbReference type="SUPFAM" id="SSF103481">
    <property type="entry name" value="Multidrug resistance efflux transporter EmrE"/>
    <property type="match status" value="1"/>
</dbReference>
<evidence type="ECO:0000256" key="2">
    <source>
        <dbReference type="ARBA" id="ARBA00022475"/>
    </source>
</evidence>
<gene>
    <name evidence="8" type="ORF">D4T97_018440</name>
</gene>
<evidence type="ECO:0000256" key="1">
    <source>
        <dbReference type="ARBA" id="ARBA00004651"/>
    </source>
</evidence>
<dbReference type="PANTHER" id="PTHR30561">
    <property type="entry name" value="SMR FAMILY PROTON-DEPENDENT DRUG EFFLUX TRANSPORTER SUGE"/>
    <property type="match status" value="1"/>
</dbReference>
<evidence type="ECO:0000256" key="5">
    <source>
        <dbReference type="ARBA" id="ARBA00023136"/>
    </source>
</evidence>
<dbReference type="RefSeq" id="WP_126052241.1">
    <property type="nucleotide sequence ID" value="NZ_QYTV02000012.1"/>
</dbReference>
<comment type="subcellular location">
    <subcellularLocation>
        <location evidence="1 6">Cell membrane</location>
        <topology evidence="1 6">Multi-pass membrane protein</topology>
    </subcellularLocation>
</comment>
<evidence type="ECO:0000256" key="3">
    <source>
        <dbReference type="ARBA" id="ARBA00022692"/>
    </source>
</evidence>
<sequence length="117" mass="12754">MAWTYVLFAAIVEVFWVIGLRYSETLWEWLGTIVAIIFSFFFIIKACEKLPAGTVYAVFTGSGAAAIVLIDFLFFGADFSFSKVLFIALIIIGVVGIKITTDGLPEENAKASSIGGR</sequence>
<dbReference type="GO" id="GO:0022857">
    <property type="term" value="F:transmembrane transporter activity"/>
    <property type="evidence" value="ECO:0007669"/>
    <property type="project" value="InterPro"/>
</dbReference>
<keyword evidence="9" id="KW-1185">Reference proteome</keyword>
<keyword evidence="5 7" id="KW-0472">Membrane</keyword>
<feature type="transmembrane region" description="Helical" evidence="7">
    <location>
        <begin position="54"/>
        <end position="75"/>
    </location>
</feature>
<dbReference type="InterPro" id="IPR000390">
    <property type="entry name" value="Small_drug/metabolite_transptr"/>
</dbReference>
<dbReference type="EMBL" id="QYTV02000012">
    <property type="protein sequence ID" value="RST71475.1"/>
    <property type="molecule type" value="Genomic_DNA"/>
</dbReference>
<feature type="transmembrane region" description="Helical" evidence="7">
    <location>
        <begin position="5"/>
        <end position="23"/>
    </location>
</feature>
<keyword evidence="4 7" id="KW-1133">Transmembrane helix</keyword>
<reference evidence="8" key="1">
    <citation type="submission" date="2018-12" db="EMBL/GenBank/DDBJ databases">
        <authorList>
            <person name="Sun L."/>
            <person name="Chen Z."/>
        </authorList>
    </citation>
    <scope>NUCLEOTIDE SEQUENCE [LARGE SCALE GENOMIC DNA]</scope>
    <source>
        <strain evidence="8">3-2-2</strain>
    </source>
</reference>
<organism evidence="8 9">
    <name type="scientific">Siminovitchia acidinfaciens</name>
    <dbReference type="NCBI Taxonomy" id="2321395"/>
    <lineage>
        <taxon>Bacteria</taxon>
        <taxon>Bacillati</taxon>
        <taxon>Bacillota</taxon>
        <taxon>Bacilli</taxon>
        <taxon>Bacillales</taxon>
        <taxon>Bacillaceae</taxon>
        <taxon>Siminovitchia</taxon>
    </lineage>
</organism>
<dbReference type="InterPro" id="IPR045324">
    <property type="entry name" value="Small_multidrug_res"/>
</dbReference>
<dbReference type="Proteomes" id="UP000287156">
    <property type="component" value="Unassembled WGS sequence"/>
</dbReference>
<evidence type="ECO:0000313" key="9">
    <source>
        <dbReference type="Proteomes" id="UP000287156"/>
    </source>
</evidence>
<dbReference type="GO" id="GO:0005886">
    <property type="term" value="C:plasma membrane"/>
    <property type="evidence" value="ECO:0007669"/>
    <property type="project" value="UniProtKB-SubCell"/>
</dbReference>
<protein>
    <submittedName>
        <fullName evidence="8">QacE family quaternary ammonium compound efflux SMR transporter</fullName>
    </submittedName>
</protein>
<comment type="caution">
    <text evidence="8">The sequence shown here is derived from an EMBL/GenBank/DDBJ whole genome shotgun (WGS) entry which is preliminary data.</text>
</comment>
<keyword evidence="2" id="KW-1003">Cell membrane</keyword>
<dbReference type="OrthoDB" id="2168659at2"/>
<comment type="similarity">
    <text evidence="6">Belongs to the drug/metabolite transporter (DMT) superfamily. Small multidrug resistance (SMR) (TC 2.A.7.1) family.</text>
</comment>
<dbReference type="InterPro" id="IPR037185">
    <property type="entry name" value="EmrE-like"/>
</dbReference>
<dbReference type="AlphaFoldDB" id="A0A429XU09"/>
<dbReference type="Pfam" id="PF00893">
    <property type="entry name" value="Multi_Drug_Res"/>
    <property type="match status" value="1"/>
</dbReference>
<evidence type="ECO:0000313" key="8">
    <source>
        <dbReference type="EMBL" id="RST71475.1"/>
    </source>
</evidence>